<dbReference type="KEGG" id="sbar:H5V43_16680"/>
<dbReference type="RefSeq" id="WP_025548487.1">
    <property type="nucleotide sequence ID" value="NZ_BATN01000023.1"/>
</dbReference>
<dbReference type="AlphaFoldDB" id="A0A292ZM18"/>
<evidence type="ECO:0000313" key="3">
    <source>
        <dbReference type="Proteomes" id="UP000221538"/>
    </source>
</evidence>
<protein>
    <submittedName>
        <fullName evidence="1">Uncharacterized protein</fullName>
    </submittedName>
</protein>
<sequence>MTQPTLPTGFEDLSLCLDWNLPTADQRQRKRQASSAAELRAFYDRMLPRLPDALAEVDRFPLGALPESHHALYNLALSLAEVAPHIELYSGSPGVPYAFEEARFVAVHGGQETWRGLRPMAA</sequence>
<reference evidence="1 3" key="1">
    <citation type="journal article" date="2013" name="Biodegradation">
        <title>Occurrence of 4-tert-butylphenol (4-t-BP) biodegradation in an aquatic sample caused by the presence of Spirodela polyrrhiza and isolation of a 4-t-BP-utilizing bacterium.</title>
        <authorList>
            <person name="Ogata Y."/>
            <person name="Toyama T."/>
            <person name="Yu N."/>
            <person name="Wang X."/>
            <person name="Sei K."/>
            <person name="Ike M."/>
        </authorList>
    </citation>
    <scope>NUCLEOTIDE SEQUENCE [LARGE SCALE GENOMIC DNA]</scope>
    <source>
        <strain evidence="1 3">OMI</strain>
    </source>
</reference>
<accession>A0A292ZM18</accession>
<reference evidence="4" key="5">
    <citation type="submission" date="2020-08" db="EMBL/GenBank/DDBJ databases">
        <title>Complete genome sequence of Sphingobium barthaii strain KK22, a high-molecular-weight polycyclic aromatic hydrocarbon-degrading soil bacterium.</title>
        <authorList>
            <person name="Mori J.F."/>
            <person name="Kanaly R.A."/>
        </authorList>
    </citation>
    <scope>NUCLEOTIDE SEQUENCE [LARGE SCALE GENOMIC DNA]</scope>
    <source>
        <strain evidence="4">KK22</strain>
    </source>
</reference>
<dbReference type="EMBL" id="BEWI01000032">
    <property type="protein sequence ID" value="GAY23966.1"/>
    <property type="molecule type" value="Genomic_DNA"/>
</dbReference>
<evidence type="ECO:0000313" key="2">
    <source>
        <dbReference type="EMBL" id="QOT73806.1"/>
    </source>
</evidence>
<reference evidence="2" key="6">
    <citation type="journal article" date="2021" name="Microbiol. Resour. Announc.">
        <title>Complete Genome Sequence of Sphingobium barthaii KK22, a High-Molecular-Weight Polycyclic Aromatic Hydrocarbon-Degrading Soil Bacterium.</title>
        <authorList>
            <person name="Mori J.F."/>
            <person name="Kanaly R.A."/>
        </authorList>
    </citation>
    <scope>NUCLEOTIDE SEQUENCE</scope>
    <source>
        <strain evidence="2">KK22</strain>
    </source>
</reference>
<name>A0A292ZM18_SPHSA</name>
<reference evidence="1 3" key="2">
    <citation type="journal article" date="2013" name="Environ. Sci. Technol.">
        <title>The 4-tert-butylphenol-utilizing bacterium Sphingobium fuliginis OMI can degrade bisphenols via phenolic ring hydroxylation and meta-cleavage pathway.</title>
        <authorList>
            <person name="Ogata Y."/>
            <person name="Goda S."/>
            <person name="Toyama T."/>
            <person name="Sei K."/>
            <person name="Ike M."/>
        </authorList>
    </citation>
    <scope>NUCLEOTIDE SEQUENCE [LARGE SCALE GENOMIC DNA]</scope>
    <source>
        <strain evidence="1 3">OMI</strain>
    </source>
</reference>
<dbReference type="Proteomes" id="UP000221538">
    <property type="component" value="Unassembled WGS sequence"/>
</dbReference>
<dbReference type="EMBL" id="CP060036">
    <property type="protein sequence ID" value="QOT73806.1"/>
    <property type="molecule type" value="Genomic_DNA"/>
</dbReference>
<evidence type="ECO:0000313" key="4">
    <source>
        <dbReference type="Proteomes" id="UP000593663"/>
    </source>
</evidence>
<evidence type="ECO:0000313" key="1">
    <source>
        <dbReference type="EMBL" id="GAY23966.1"/>
    </source>
</evidence>
<dbReference type="Proteomes" id="UP000593663">
    <property type="component" value="Chromosome 2"/>
</dbReference>
<reference evidence="1" key="3">
    <citation type="submission" date="2017-10" db="EMBL/GenBank/DDBJ databases">
        <title>Bioaugmenting a lab-scale membrane bioreactor with Sphingobium fuliginis OMI to degrade 4-tert-butylphenol.</title>
        <authorList>
            <person name="Takada K."/>
            <person name="Shiba T."/>
            <person name="Soda S."/>
            <person name="Inoue D."/>
            <person name="Miyake M."/>
            <person name="Eguchi M."/>
            <person name="Ike M."/>
        </authorList>
    </citation>
    <scope>NUCLEOTIDE SEQUENCE</scope>
    <source>
        <strain evidence="1">OMI</strain>
    </source>
</reference>
<organism evidence="1 3">
    <name type="scientific">Sphingobium fuliginis (strain ATCC 27551)</name>
    <dbReference type="NCBI Taxonomy" id="336203"/>
    <lineage>
        <taxon>Bacteria</taxon>
        <taxon>Pseudomonadati</taxon>
        <taxon>Pseudomonadota</taxon>
        <taxon>Alphaproteobacteria</taxon>
        <taxon>Sphingomonadales</taxon>
        <taxon>Sphingomonadaceae</taxon>
        <taxon>Sphingobium</taxon>
    </lineage>
</organism>
<proteinExistence type="predicted"/>
<gene>
    <name evidence="2" type="ORF">H5V43_16680</name>
    <name evidence="1" type="ORF">SFOMI_4544</name>
</gene>
<reference evidence="1" key="4">
    <citation type="submission" date="2017-10" db="EMBL/GenBank/DDBJ databases">
        <authorList>
            <person name="Banno H."/>
            <person name="Chua N.-H."/>
        </authorList>
    </citation>
    <scope>NUCLEOTIDE SEQUENCE</scope>
    <source>
        <strain evidence="1">OMI</strain>
    </source>
</reference>